<dbReference type="Proteomes" id="UP001604336">
    <property type="component" value="Unassembled WGS sequence"/>
</dbReference>
<sequence>MLIGLSFGSKKMIVFQILRRESLSRKIWNRKPHKEGQQIVKDQIQRTIVTDKLKDILRRDRSHLNFSLSLDEEEELEIVAYLFLWLCRFIFPSRDDYLRARTFKTTSRMATKSTYSLVPPILASIYRGLTKTSNCVTGHDIGLIKYAFLGHFLYAWAATYLLQGIYSNIDNSIGHLIIRRYAGTLNDL</sequence>
<gene>
    <name evidence="2" type="ORF">Adt_05531</name>
</gene>
<organism evidence="2 3">
    <name type="scientific">Abeliophyllum distichum</name>
    <dbReference type="NCBI Taxonomy" id="126358"/>
    <lineage>
        <taxon>Eukaryota</taxon>
        <taxon>Viridiplantae</taxon>
        <taxon>Streptophyta</taxon>
        <taxon>Embryophyta</taxon>
        <taxon>Tracheophyta</taxon>
        <taxon>Spermatophyta</taxon>
        <taxon>Magnoliopsida</taxon>
        <taxon>eudicotyledons</taxon>
        <taxon>Gunneridae</taxon>
        <taxon>Pentapetalae</taxon>
        <taxon>asterids</taxon>
        <taxon>lamiids</taxon>
        <taxon>Lamiales</taxon>
        <taxon>Oleaceae</taxon>
        <taxon>Forsythieae</taxon>
        <taxon>Abeliophyllum</taxon>
    </lineage>
</organism>
<evidence type="ECO:0000313" key="3">
    <source>
        <dbReference type="Proteomes" id="UP001604336"/>
    </source>
</evidence>
<accession>A0ABD1V4C8</accession>
<evidence type="ECO:0000259" key="1">
    <source>
        <dbReference type="Pfam" id="PF10536"/>
    </source>
</evidence>
<name>A0ABD1V4C8_9LAMI</name>
<comment type="caution">
    <text evidence="2">The sequence shown here is derived from an EMBL/GenBank/DDBJ whole genome shotgun (WGS) entry which is preliminary data.</text>
</comment>
<evidence type="ECO:0000313" key="2">
    <source>
        <dbReference type="EMBL" id="KAL2532180.1"/>
    </source>
</evidence>
<dbReference type="Pfam" id="PF10536">
    <property type="entry name" value="PMD"/>
    <property type="match status" value="1"/>
</dbReference>
<keyword evidence="3" id="KW-1185">Reference proteome</keyword>
<dbReference type="EMBL" id="JBFOLK010000002">
    <property type="protein sequence ID" value="KAL2532180.1"/>
    <property type="molecule type" value="Genomic_DNA"/>
</dbReference>
<feature type="domain" description="Aminotransferase-like plant mobile" evidence="1">
    <location>
        <begin position="23"/>
        <end position="144"/>
    </location>
</feature>
<proteinExistence type="predicted"/>
<dbReference type="InterPro" id="IPR019557">
    <property type="entry name" value="AminoTfrase-like_pln_mobile"/>
</dbReference>
<protein>
    <submittedName>
        <fullName evidence="2">PMD domain-containing protein</fullName>
    </submittedName>
</protein>
<reference evidence="3" key="1">
    <citation type="submission" date="2024-07" db="EMBL/GenBank/DDBJ databases">
        <title>Two chromosome-level genome assemblies of Korean endemic species Abeliophyllum distichum and Forsythia ovata (Oleaceae).</title>
        <authorList>
            <person name="Jang H."/>
        </authorList>
    </citation>
    <scope>NUCLEOTIDE SEQUENCE [LARGE SCALE GENOMIC DNA]</scope>
</reference>
<dbReference type="AlphaFoldDB" id="A0ABD1V4C8"/>